<dbReference type="CDD" id="cd06193">
    <property type="entry name" value="siderophore_interacting"/>
    <property type="match status" value="1"/>
</dbReference>
<gene>
    <name evidence="3" type="primary">viuB</name>
    <name evidence="3" type="ORF">MSP8886_02956</name>
</gene>
<comment type="similarity">
    <text evidence="1">Belongs to the SIP oxidoreductase family.</text>
</comment>
<evidence type="ECO:0000313" key="4">
    <source>
        <dbReference type="Proteomes" id="UP000092544"/>
    </source>
</evidence>
<reference evidence="3 4" key="1">
    <citation type="submission" date="2016-06" db="EMBL/GenBank/DDBJ databases">
        <authorList>
            <person name="Kjaerup R.B."/>
            <person name="Dalgaard T.S."/>
            <person name="Juul-Madsen H.R."/>
        </authorList>
    </citation>
    <scope>NUCLEOTIDE SEQUENCE [LARGE SCALE GENOMIC DNA]</scope>
    <source>
        <strain evidence="3 4">CECT 8886</strain>
    </source>
</reference>
<dbReference type="InterPro" id="IPR007037">
    <property type="entry name" value="SIP_rossman_dom"/>
</dbReference>
<name>A0A1A8TKL8_9GAMM</name>
<dbReference type="SUPFAM" id="SSF63380">
    <property type="entry name" value="Riboflavin synthase domain-like"/>
    <property type="match status" value="1"/>
</dbReference>
<dbReference type="AlphaFoldDB" id="A0A1A8TKL8"/>
<organism evidence="3 4">
    <name type="scientific">Marinomonas spartinae</name>
    <dbReference type="NCBI Taxonomy" id="1792290"/>
    <lineage>
        <taxon>Bacteria</taxon>
        <taxon>Pseudomonadati</taxon>
        <taxon>Pseudomonadota</taxon>
        <taxon>Gammaproteobacteria</taxon>
        <taxon>Oceanospirillales</taxon>
        <taxon>Oceanospirillaceae</taxon>
        <taxon>Marinomonas</taxon>
    </lineage>
</organism>
<dbReference type="InterPro" id="IPR013113">
    <property type="entry name" value="SIP_FAD-bd"/>
</dbReference>
<evidence type="ECO:0000259" key="2">
    <source>
        <dbReference type="PROSITE" id="PS51384"/>
    </source>
</evidence>
<dbReference type="GO" id="GO:0016491">
    <property type="term" value="F:oxidoreductase activity"/>
    <property type="evidence" value="ECO:0007669"/>
    <property type="project" value="InterPro"/>
</dbReference>
<feature type="domain" description="FAD-binding FR-type" evidence="2">
    <location>
        <begin position="4"/>
        <end position="107"/>
    </location>
</feature>
<dbReference type="Pfam" id="PF04954">
    <property type="entry name" value="SIP"/>
    <property type="match status" value="1"/>
</dbReference>
<protein>
    <submittedName>
        <fullName evidence="3">Vibriobactin utilization protein ViuB</fullName>
    </submittedName>
</protein>
<dbReference type="PANTHER" id="PTHR30157:SF0">
    <property type="entry name" value="NADPH-DEPENDENT FERRIC-CHELATE REDUCTASE"/>
    <property type="match status" value="1"/>
</dbReference>
<proteinExistence type="inferred from homology"/>
<dbReference type="Gene3D" id="2.40.30.10">
    <property type="entry name" value="Translation factors"/>
    <property type="match status" value="1"/>
</dbReference>
<keyword evidence="4" id="KW-1185">Reference proteome</keyword>
<dbReference type="STRING" id="1792290.MSP8886_02956"/>
<dbReference type="PANTHER" id="PTHR30157">
    <property type="entry name" value="FERRIC REDUCTASE, NADPH-DEPENDENT"/>
    <property type="match status" value="1"/>
</dbReference>
<dbReference type="InterPro" id="IPR039261">
    <property type="entry name" value="FNR_nucleotide-bd"/>
</dbReference>
<dbReference type="InterPro" id="IPR017927">
    <property type="entry name" value="FAD-bd_FR_type"/>
</dbReference>
<evidence type="ECO:0000256" key="1">
    <source>
        <dbReference type="ARBA" id="ARBA00035644"/>
    </source>
</evidence>
<dbReference type="PROSITE" id="PS51384">
    <property type="entry name" value="FAD_FR"/>
    <property type="match status" value="1"/>
</dbReference>
<sequence>MSRPQPRELRVTRKTLITPNMLRVTLGGENIHTIPEDHESGYVKLIFPQGETKPLVRTYTIRQQRPTEIDIDFVLHEEAGPASTWARNVQYNETIMVGGPGPKKMITHTTDWQLLVGDMTALPAISVNLAKLPDNAKGYAVIEVASKEDIQALSHPTGVELKWVINPHPGQHSSTLLNAVKSLPWLEGIPSVWAACEFSSMKALRAFFKNDKAISKENLYISSYWKQGSNEDQHKIAKRDDAETAP</sequence>
<dbReference type="RefSeq" id="WP_067017741.1">
    <property type="nucleotide sequence ID" value="NZ_FLOB01000007.1"/>
</dbReference>
<dbReference type="InterPro" id="IPR017938">
    <property type="entry name" value="Riboflavin_synthase-like_b-brl"/>
</dbReference>
<dbReference type="Proteomes" id="UP000092544">
    <property type="component" value="Unassembled WGS sequence"/>
</dbReference>
<dbReference type="OrthoDB" id="9814826at2"/>
<evidence type="ECO:0000313" key="3">
    <source>
        <dbReference type="EMBL" id="SBS34092.1"/>
    </source>
</evidence>
<accession>A0A1A8TKL8</accession>
<dbReference type="InterPro" id="IPR039374">
    <property type="entry name" value="SIP_fam"/>
</dbReference>
<dbReference type="Pfam" id="PF08021">
    <property type="entry name" value="FAD_binding_9"/>
    <property type="match status" value="1"/>
</dbReference>
<dbReference type="Gene3D" id="3.40.50.80">
    <property type="entry name" value="Nucleotide-binding domain of ferredoxin-NADP reductase (FNR) module"/>
    <property type="match status" value="1"/>
</dbReference>
<dbReference type="EMBL" id="FLOB01000007">
    <property type="protein sequence ID" value="SBS34092.1"/>
    <property type="molecule type" value="Genomic_DNA"/>
</dbReference>